<feature type="transmembrane region" description="Helical" evidence="1">
    <location>
        <begin position="404"/>
        <end position="429"/>
    </location>
</feature>
<feature type="transmembrane region" description="Helical" evidence="1">
    <location>
        <begin position="339"/>
        <end position="364"/>
    </location>
</feature>
<keyword evidence="1" id="KW-0812">Transmembrane</keyword>
<evidence type="ECO:0000313" key="2">
    <source>
        <dbReference type="EMBL" id="MBF6302074.1"/>
    </source>
</evidence>
<accession>A0ABS0CZQ9</accession>
<feature type="transmembrane region" description="Helical" evidence="1">
    <location>
        <begin position="249"/>
        <end position="269"/>
    </location>
</feature>
<name>A0ABS0CZQ9_9NOCA</name>
<feature type="transmembrane region" description="Helical" evidence="1">
    <location>
        <begin position="97"/>
        <end position="114"/>
    </location>
</feature>
<proteinExistence type="predicted"/>
<keyword evidence="3" id="KW-1185">Reference proteome</keyword>
<evidence type="ECO:0000256" key="1">
    <source>
        <dbReference type="SAM" id="Phobius"/>
    </source>
</evidence>
<dbReference type="Proteomes" id="UP000702209">
    <property type="component" value="Unassembled WGS sequence"/>
</dbReference>
<feature type="transmembrane region" description="Helical" evidence="1">
    <location>
        <begin position="168"/>
        <end position="190"/>
    </location>
</feature>
<keyword evidence="1" id="KW-0472">Membrane</keyword>
<sequence length="541" mass="54803">MTATKAGPERVNVSAPGRAAARLILRQARRGAAIVALTATGLSALVAAQYRTTFADSIDADAMRALAENPAVRILFGAPLALDDPGGFTVWRTGTPVLVLCGVWALLAATRLTRGEEDAGHWDLLLGGRLRRADLLVRCVGTLWLASIVIALGVGAGLVVTGTDRTGAVLHAVSVFGTTAAFAGVGLLAAQLLPSRAAATGLASAVLGVCLLLRMLSDGVAALAWTAWLTPFGIAARVAPYAENRVEPLFVLLVFAVAPAVCALVAVGGRDLGGAVITLSDTRAARTRLLGSVTGFAVRRALAPTTGWAVGIAAYFLLIGALISSILEFFEKNPRFAELAAAAGFGGLGSATGFAAALFALLAIPSGLYTATRITAIAADEKARRWTALHALPLSRYRSAGTEIAITAAGLGALLLTAAVAMWAGAVLTDAPLGLGDALTGAANVAPVALLALGAAVLALGWYPDAVGVIGAVPVAGGFLLDVIAQSTGAPAWVREISPFAHLAAVPDAAPDWPATAALTTITAAMAAIGLYGYAHRDLRG</sequence>
<protein>
    <submittedName>
        <fullName evidence="2">Polyketide antibiotic transporter</fullName>
    </submittedName>
</protein>
<feature type="transmembrane region" description="Helical" evidence="1">
    <location>
        <begin position="32"/>
        <end position="50"/>
    </location>
</feature>
<organism evidence="2 3">
    <name type="scientific">Nocardia amamiensis</name>
    <dbReference type="NCBI Taxonomy" id="404578"/>
    <lineage>
        <taxon>Bacteria</taxon>
        <taxon>Bacillati</taxon>
        <taxon>Actinomycetota</taxon>
        <taxon>Actinomycetes</taxon>
        <taxon>Mycobacteriales</taxon>
        <taxon>Nocardiaceae</taxon>
        <taxon>Nocardia</taxon>
    </lineage>
</organism>
<feature type="transmembrane region" description="Helical" evidence="1">
    <location>
        <begin position="308"/>
        <end position="327"/>
    </location>
</feature>
<feature type="transmembrane region" description="Helical" evidence="1">
    <location>
        <begin position="135"/>
        <end position="162"/>
    </location>
</feature>
<feature type="transmembrane region" description="Helical" evidence="1">
    <location>
        <begin position="513"/>
        <end position="535"/>
    </location>
</feature>
<evidence type="ECO:0000313" key="3">
    <source>
        <dbReference type="Proteomes" id="UP000702209"/>
    </source>
</evidence>
<dbReference type="RefSeq" id="WP_195133266.1">
    <property type="nucleotide sequence ID" value="NZ_JADLQX010000036.1"/>
</dbReference>
<feature type="transmembrane region" description="Helical" evidence="1">
    <location>
        <begin position="441"/>
        <end position="463"/>
    </location>
</feature>
<reference evidence="2 3" key="1">
    <citation type="submission" date="2020-10" db="EMBL/GenBank/DDBJ databases">
        <title>Identification of Nocardia species via Next-generation sequencing and recognition of intraspecies genetic diversity.</title>
        <authorList>
            <person name="Li P."/>
            <person name="Li P."/>
            <person name="Lu B."/>
        </authorList>
    </citation>
    <scope>NUCLEOTIDE SEQUENCE [LARGE SCALE GENOMIC DNA]</scope>
    <source>
        <strain evidence="2 3">BJ06-0157</strain>
    </source>
</reference>
<dbReference type="EMBL" id="JADLQX010000036">
    <property type="protein sequence ID" value="MBF6302074.1"/>
    <property type="molecule type" value="Genomic_DNA"/>
</dbReference>
<comment type="caution">
    <text evidence="2">The sequence shown here is derived from an EMBL/GenBank/DDBJ whole genome shotgun (WGS) entry which is preliminary data.</text>
</comment>
<keyword evidence="1" id="KW-1133">Transmembrane helix</keyword>
<gene>
    <name evidence="2" type="ORF">IU459_31690</name>
</gene>